<name>A0A1Y1KYD8_PHOPY</name>
<accession>A0A1Y1KYD8</accession>
<evidence type="ECO:0008006" key="3">
    <source>
        <dbReference type="Google" id="ProtNLM"/>
    </source>
</evidence>
<keyword evidence="1" id="KW-0175">Coiled coil</keyword>
<dbReference type="Gene3D" id="3.30.70.1820">
    <property type="entry name" value="L1 transposable element, RRM domain"/>
    <property type="match status" value="1"/>
</dbReference>
<dbReference type="PANTHER" id="PTHR11505">
    <property type="entry name" value="L1 TRANSPOSABLE ELEMENT-RELATED"/>
    <property type="match status" value="1"/>
</dbReference>
<dbReference type="AlphaFoldDB" id="A0A1Y1KYD8"/>
<evidence type="ECO:0000313" key="2">
    <source>
        <dbReference type="EMBL" id="JAV65521.1"/>
    </source>
</evidence>
<organism evidence="2">
    <name type="scientific">Photinus pyralis</name>
    <name type="common">Common eastern firefly</name>
    <name type="synonym">Lampyris pyralis</name>
    <dbReference type="NCBI Taxonomy" id="7054"/>
    <lineage>
        <taxon>Eukaryota</taxon>
        <taxon>Metazoa</taxon>
        <taxon>Ecdysozoa</taxon>
        <taxon>Arthropoda</taxon>
        <taxon>Hexapoda</taxon>
        <taxon>Insecta</taxon>
        <taxon>Pterygota</taxon>
        <taxon>Neoptera</taxon>
        <taxon>Endopterygota</taxon>
        <taxon>Coleoptera</taxon>
        <taxon>Polyphaga</taxon>
        <taxon>Elateriformia</taxon>
        <taxon>Elateroidea</taxon>
        <taxon>Lampyridae</taxon>
        <taxon>Lampyrinae</taxon>
        <taxon>Photinus</taxon>
    </lineage>
</organism>
<evidence type="ECO:0000256" key="1">
    <source>
        <dbReference type="SAM" id="Coils"/>
    </source>
</evidence>
<feature type="coiled-coil region" evidence="1">
    <location>
        <begin position="48"/>
        <end position="75"/>
    </location>
</feature>
<dbReference type="EMBL" id="GEZM01072435">
    <property type="protein sequence ID" value="JAV65521.1"/>
    <property type="molecule type" value="Transcribed_RNA"/>
</dbReference>
<dbReference type="InterPro" id="IPR004244">
    <property type="entry name" value="Transposase_22"/>
</dbReference>
<reference evidence="2" key="1">
    <citation type="journal article" date="2016" name="Sci. Rep.">
        <title>Molecular characterization of firefly nuptial gifts: a multi-omics approach sheds light on postcopulatory sexual selection.</title>
        <authorList>
            <person name="Al-Wathiqui N."/>
            <person name="Fallon T.R."/>
            <person name="South A."/>
            <person name="Weng J.K."/>
            <person name="Lewis S.M."/>
        </authorList>
    </citation>
    <scope>NUCLEOTIDE SEQUENCE</scope>
</reference>
<proteinExistence type="predicted"/>
<sequence>MSKTKQESIQGMSGLSDEDTFILKITKAVADTLETKINQKLDAILEKFHIYEAQIKEANQHIDVLTKKCDQLEQYSRRNNLRVYGIPETKDEDTNLLVCQLIKEKLNVTVYPEDIDRSHRVGREISNSTRPILVKFIAYYKKSEVFNNKKLFKKTPYSVSEDLTKMRYDMLKAAKTKFGKSHVWTSDGRIMWLSNGQRKSGECISELSK</sequence>
<protein>
    <recommendedName>
        <fullName evidence="3">Zinc finger DNA binding protein</fullName>
    </recommendedName>
</protein>